<feature type="compositionally biased region" description="Polar residues" evidence="1">
    <location>
        <begin position="25"/>
        <end position="46"/>
    </location>
</feature>
<sequence>MTAYRPANCEHAMTEQVVGRDGGRSNKSTNGTVMTNKSENAARGSTWNATRGQSYVEKSLMDVTEIGDCMMVIGNDRPAIVRKPSMDFHWNTWNATRGQSYVEKSLMDVTEIGDCMMVIGNDRPL</sequence>
<proteinExistence type="predicted"/>
<organism evidence="2 3">
    <name type="scientific">Globodera pallida</name>
    <name type="common">Potato cyst nematode worm</name>
    <name type="synonym">Heterodera pallida</name>
    <dbReference type="NCBI Taxonomy" id="36090"/>
    <lineage>
        <taxon>Eukaryota</taxon>
        <taxon>Metazoa</taxon>
        <taxon>Ecdysozoa</taxon>
        <taxon>Nematoda</taxon>
        <taxon>Chromadorea</taxon>
        <taxon>Rhabditida</taxon>
        <taxon>Tylenchina</taxon>
        <taxon>Tylenchomorpha</taxon>
        <taxon>Tylenchoidea</taxon>
        <taxon>Heteroderidae</taxon>
        <taxon>Heteroderinae</taxon>
        <taxon>Globodera</taxon>
    </lineage>
</organism>
<name>A0A183CPV4_GLOPA</name>
<reference evidence="2" key="1">
    <citation type="submission" date="2013-12" db="EMBL/GenBank/DDBJ databases">
        <authorList>
            <person name="Aslett M."/>
        </authorList>
    </citation>
    <scope>NUCLEOTIDE SEQUENCE [LARGE SCALE GENOMIC DNA]</scope>
    <source>
        <strain evidence="2">Lindley</strain>
    </source>
</reference>
<evidence type="ECO:0000313" key="2">
    <source>
        <dbReference type="Proteomes" id="UP000050741"/>
    </source>
</evidence>
<dbReference type="WBParaSite" id="GPLIN_001491200">
    <property type="protein sequence ID" value="GPLIN_001491200"/>
    <property type="gene ID" value="GPLIN_001491200"/>
</dbReference>
<protein>
    <submittedName>
        <fullName evidence="3">Retrotransposon protein</fullName>
    </submittedName>
</protein>
<evidence type="ECO:0000256" key="1">
    <source>
        <dbReference type="SAM" id="MobiDB-lite"/>
    </source>
</evidence>
<accession>A0A183CPV4</accession>
<keyword evidence="2" id="KW-1185">Reference proteome</keyword>
<reference evidence="2" key="2">
    <citation type="submission" date="2014-05" db="EMBL/GenBank/DDBJ databases">
        <title>The genome and life-stage specific transcriptomes of Globodera pallida elucidate key aspects of plant parasitism by a cyst nematode.</title>
        <authorList>
            <person name="Cotton J.A."/>
            <person name="Lilley C.J."/>
            <person name="Jones L.M."/>
            <person name="Kikuchi T."/>
            <person name="Reid A.J."/>
            <person name="Thorpe P."/>
            <person name="Tsai I.J."/>
            <person name="Beasley H."/>
            <person name="Blok V."/>
            <person name="Cock P.J.A."/>
            <person name="Van den Akker S.E."/>
            <person name="Holroyd N."/>
            <person name="Hunt M."/>
            <person name="Mantelin S."/>
            <person name="Naghra H."/>
            <person name="Pain A."/>
            <person name="Palomares-Rius J.E."/>
            <person name="Zarowiecki M."/>
            <person name="Berriman M."/>
            <person name="Jones J.T."/>
            <person name="Urwin P.E."/>
        </authorList>
    </citation>
    <scope>NUCLEOTIDE SEQUENCE [LARGE SCALE GENOMIC DNA]</scope>
    <source>
        <strain evidence="2">Lindley</strain>
    </source>
</reference>
<evidence type="ECO:0000313" key="3">
    <source>
        <dbReference type="WBParaSite" id="GPLIN_001491200"/>
    </source>
</evidence>
<dbReference type="AlphaFoldDB" id="A0A183CPV4"/>
<dbReference type="Proteomes" id="UP000050741">
    <property type="component" value="Unassembled WGS sequence"/>
</dbReference>
<reference evidence="3" key="3">
    <citation type="submission" date="2016-06" db="UniProtKB">
        <authorList>
            <consortium name="WormBaseParasite"/>
        </authorList>
    </citation>
    <scope>IDENTIFICATION</scope>
</reference>
<feature type="region of interest" description="Disordered" evidence="1">
    <location>
        <begin position="1"/>
        <end position="46"/>
    </location>
</feature>